<accession>A0AAU7JC76</accession>
<protein>
    <submittedName>
        <fullName evidence="2">Uncharacterized protein</fullName>
    </submittedName>
</protein>
<sequence>MGLRDSDPRRSMHSGMKWAVGLAVLVAAIAIAAVTPQMFGHAPQAPPNATRYPVGQNPNADVPKAPNAPGSASAPGSETSPAAPAAPR</sequence>
<gene>
    <name evidence="2" type="ORF">ABEG18_19020</name>
</gene>
<organism evidence="2">
    <name type="scientific">Alsobacter sp. KACC 23698</name>
    <dbReference type="NCBI Taxonomy" id="3149229"/>
    <lineage>
        <taxon>Bacteria</taxon>
        <taxon>Pseudomonadati</taxon>
        <taxon>Pseudomonadota</taxon>
        <taxon>Alphaproteobacteria</taxon>
        <taxon>Hyphomicrobiales</taxon>
        <taxon>Alsobacteraceae</taxon>
        <taxon>Alsobacter</taxon>
    </lineage>
</organism>
<evidence type="ECO:0000256" key="1">
    <source>
        <dbReference type="SAM" id="MobiDB-lite"/>
    </source>
</evidence>
<proteinExistence type="predicted"/>
<evidence type="ECO:0000313" key="2">
    <source>
        <dbReference type="EMBL" id="XBO37795.1"/>
    </source>
</evidence>
<name>A0AAU7JC76_9HYPH</name>
<dbReference type="RefSeq" id="WP_406854622.1">
    <property type="nucleotide sequence ID" value="NZ_CP157484.1"/>
</dbReference>
<reference evidence="2" key="1">
    <citation type="submission" date="2024-05" db="EMBL/GenBank/DDBJ databases">
        <authorList>
            <person name="Kim S."/>
            <person name="Heo J."/>
            <person name="Choi H."/>
            <person name="Choi Y."/>
            <person name="Kwon S.-W."/>
            <person name="Kim Y."/>
        </authorList>
    </citation>
    <scope>NUCLEOTIDE SEQUENCE</scope>
    <source>
        <strain evidence="2">KACC 23698</strain>
    </source>
</reference>
<dbReference type="AlphaFoldDB" id="A0AAU7JC76"/>
<feature type="compositionally biased region" description="Low complexity" evidence="1">
    <location>
        <begin position="63"/>
        <end position="88"/>
    </location>
</feature>
<dbReference type="EMBL" id="CP157484">
    <property type="protein sequence ID" value="XBO37795.1"/>
    <property type="molecule type" value="Genomic_DNA"/>
</dbReference>
<feature type="region of interest" description="Disordered" evidence="1">
    <location>
        <begin position="39"/>
        <end position="88"/>
    </location>
</feature>